<feature type="transmembrane region" description="Helical" evidence="1">
    <location>
        <begin position="41"/>
        <end position="61"/>
    </location>
</feature>
<proteinExistence type="predicted"/>
<feature type="transmembrane region" description="Helical" evidence="1">
    <location>
        <begin position="127"/>
        <end position="150"/>
    </location>
</feature>
<keyword evidence="3" id="KW-1185">Reference proteome</keyword>
<feature type="transmembrane region" description="Helical" evidence="1">
    <location>
        <begin position="162"/>
        <end position="182"/>
    </location>
</feature>
<evidence type="ECO:0000256" key="1">
    <source>
        <dbReference type="SAM" id="Phobius"/>
    </source>
</evidence>
<keyword evidence="1" id="KW-0812">Transmembrane</keyword>
<organism evidence="2 3">
    <name type="scientific">Flavobacterium sangjuense</name>
    <dbReference type="NCBI Taxonomy" id="2518177"/>
    <lineage>
        <taxon>Bacteria</taxon>
        <taxon>Pseudomonadati</taxon>
        <taxon>Bacteroidota</taxon>
        <taxon>Flavobacteriia</taxon>
        <taxon>Flavobacteriales</taxon>
        <taxon>Flavobacteriaceae</taxon>
        <taxon>Flavobacterium</taxon>
    </lineage>
</organism>
<sequence>MITSVFKKSTLLNNALVVVLLLLFFFMYQSSDLLSTISSHGFSKTATLVLLLLTSFFLVNFTVKKNNLTKNSSYTILFFLLFLLIFPSIFNNSNLLFANFFLLMAVRRLISLQTLKAPKEKIFDASMWIFIASLFHFWCILFIILVYISIFFHVSRDFRNWLLPFVAFFATAVIFMVSALAFDKTWITHIITQTQTNFELDYFTNNYQNIALSFFVVIALYFLFSLIFSLTNKPLILQASYKKMIFGFLIGVTIFLISPDKNNEMLIFTFMPLSVMCTTNIEYSQSKMYQEIVLLLLILGCSFSYFSQL</sequence>
<name>A0A4P7PQS8_9FLAO</name>
<dbReference type="KEGG" id="fsn:GS03_00625"/>
<evidence type="ECO:0000313" key="2">
    <source>
        <dbReference type="EMBL" id="QBZ97139.1"/>
    </source>
</evidence>
<feature type="transmembrane region" description="Helical" evidence="1">
    <location>
        <begin position="240"/>
        <end position="258"/>
    </location>
</feature>
<feature type="transmembrane region" description="Helical" evidence="1">
    <location>
        <begin position="12"/>
        <end position="29"/>
    </location>
</feature>
<reference evidence="2 3" key="1">
    <citation type="submission" date="2019-04" db="EMBL/GenBank/DDBJ databases">
        <title>Flavobacterium sp. GS03.</title>
        <authorList>
            <person name="Kim H."/>
        </authorList>
    </citation>
    <scope>NUCLEOTIDE SEQUENCE [LARGE SCALE GENOMIC DNA]</scope>
    <source>
        <strain evidence="2 3">GS03</strain>
    </source>
</reference>
<keyword evidence="1" id="KW-0472">Membrane</keyword>
<accession>A0A4P7PQS8</accession>
<dbReference type="RefSeq" id="WP_136151113.1">
    <property type="nucleotide sequence ID" value="NZ_CP038810.1"/>
</dbReference>
<keyword evidence="1" id="KW-1133">Transmembrane helix</keyword>
<dbReference type="Proteomes" id="UP000296862">
    <property type="component" value="Chromosome"/>
</dbReference>
<feature type="transmembrane region" description="Helical" evidence="1">
    <location>
        <begin position="73"/>
        <end position="90"/>
    </location>
</feature>
<dbReference type="AlphaFoldDB" id="A0A4P7PQS8"/>
<protein>
    <submittedName>
        <fullName evidence="2">Uncharacterized protein</fullName>
    </submittedName>
</protein>
<gene>
    <name evidence="2" type="ORF">GS03_00625</name>
</gene>
<dbReference type="EMBL" id="CP038810">
    <property type="protein sequence ID" value="QBZ97139.1"/>
    <property type="molecule type" value="Genomic_DNA"/>
</dbReference>
<dbReference type="OrthoDB" id="1439867at2"/>
<feature type="transmembrane region" description="Helical" evidence="1">
    <location>
        <begin position="210"/>
        <end position="228"/>
    </location>
</feature>
<dbReference type="InterPro" id="IPR045625">
    <property type="entry name" value="DUF6427"/>
</dbReference>
<dbReference type="Pfam" id="PF19992">
    <property type="entry name" value="DUF6427"/>
    <property type="match status" value="1"/>
</dbReference>
<evidence type="ECO:0000313" key="3">
    <source>
        <dbReference type="Proteomes" id="UP000296862"/>
    </source>
</evidence>
<feature type="transmembrane region" description="Helical" evidence="1">
    <location>
        <begin position="289"/>
        <end position="306"/>
    </location>
</feature>